<comment type="subcellular location">
    <subcellularLocation>
        <location evidence="1">Membrane</location>
        <topology evidence="1">Multi-pass membrane protein</topology>
    </subcellularLocation>
</comment>
<dbReference type="EMBL" id="JBHSQB010000005">
    <property type="protein sequence ID" value="MFC6096427.1"/>
    <property type="molecule type" value="Genomic_DNA"/>
</dbReference>
<keyword evidence="9" id="KW-0676">Redox-active center</keyword>
<comment type="similarity">
    <text evidence="2">Belongs to the VKOR family.</text>
</comment>
<name>A0ABW1PNR9_9FLAO</name>
<protein>
    <submittedName>
        <fullName evidence="12">Vitamin K epoxide reductase family protein</fullName>
    </submittedName>
</protein>
<dbReference type="InterPro" id="IPR036249">
    <property type="entry name" value="Thioredoxin-like_sf"/>
</dbReference>
<keyword evidence="8" id="KW-1015">Disulfide bond</keyword>
<evidence type="ECO:0000256" key="3">
    <source>
        <dbReference type="ARBA" id="ARBA00022692"/>
    </source>
</evidence>
<evidence type="ECO:0000256" key="5">
    <source>
        <dbReference type="ARBA" id="ARBA00022989"/>
    </source>
</evidence>
<feature type="transmembrane region" description="Helical" evidence="10">
    <location>
        <begin position="231"/>
        <end position="250"/>
    </location>
</feature>
<dbReference type="SUPFAM" id="SSF52833">
    <property type="entry name" value="Thioredoxin-like"/>
    <property type="match status" value="1"/>
</dbReference>
<evidence type="ECO:0000256" key="1">
    <source>
        <dbReference type="ARBA" id="ARBA00004141"/>
    </source>
</evidence>
<keyword evidence="3 10" id="KW-0812">Transmembrane</keyword>
<organism evidence="12 13">
    <name type="scientific">Flavobacterium qiangtangense</name>
    <dbReference type="NCBI Taxonomy" id="1442595"/>
    <lineage>
        <taxon>Bacteria</taxon>
        <taxon>Pseudomonadati</taxon>
        <taxon>Bacteroidota</taxon>
        <taxon>Flavobacteriia</taxon>
        <taxon>Flavobacteriales</taxon>
        <taxon>Flavobacteriaceae</taxon>
        <taxon>Flavobacterium</taxon>
    </lineage>
</organism>
<keyword evidence="4" id="KW-0874">Quinone</keyword>
<feature type="transmembrane region" description="Helical" evidence="10">
    <location>
        <begin position="262"/>
        <end position="281"/>
    </location>
</feature>
<keyword evidence="5 10" id="KW-1133">Transmembrane helix</keyword>
<dbReference type="Gene3D" id="3.40.30.10">
    <property type="entry name" value="Glutaredoxin"/>
    <property type="match status" value="1"/>
</dbReference>
<dbReference type="InterPro" id="IPR005074">
    <property type="entry name" value="Peptidase_C39"/>
</dbReference>
<gene>
    <name evidence="12" type="ORF">ACFPVY_07185</name>
</gene>
<evidence type="ECO:0000256" key="10">
    <source>
        <dbReference type="SAM" id="Phobius"/>
    </source>
</evidence>
<dbReference type="Proteomes" id="UP001596287">
    <property type="component" value="Unassembled WGS sequence"/>
</dbReference>
<dbReference type="Pfam" id="PF07884">
    <property type="entry name" value="VKOR"/>
    <property type="match status" value="1"/>
</dbReference>
<feature type="domain" description="Peptidase C39" evidence="11">
    <location>
        <begin position="1"/>
        <end position="111"/>
    </location>
</feature>
<feature type="transmembrane region" description="Helical" evidence="10">
    <location>
        <begin position="150"/>
        <end position="169"/>
    </location>
</feature>
<dbReference type="CDD" id="cd02972">
    <property type="entry name" value="DsbA_family"/>
    <property type="match status" value="1"/>
</dbReference>
<dbReference type="PROSITE" id="PS50990">
    <property type="entry name" value="PEPTIDASE_C39"/>
    <property type="match status" value="1"/>
</dbReference>
<feature type="transmembrane region" description="Helical" evidence="10">
    <location>
        <begin position="206"/>
        <end position="225"/>
    </location>
</feature>
<keyword evidence="7 10" id="KW-0472">Membrane</keyword>
<evidence type="ECO:0000256" key="4">
    <source>
        <dbReference type="ARBA" id="ARBA00022719"/>
    </source>
</evidence>
<evidence type="ECO:0000259" key="11">
    <source>
        <dbReference type="PROSITE" id="PS50990"/>
    </source>
</evidence>
<accession>A0ABW1PNR9</accession>
<evidence type="ECO:0000256" key="8">
    <source>
        <dbReference type="ARBA" id="ARBA00023157"/>
    </source>
</evidence>
<proteinExistence type="inferred from homology"/>
<keyword evidence="6" id="KW-0560">Oxidoreductase</keyword>
<reference evidence="13" key="1">
    <citation type="journal article" date="2019" name="Int. J. Syst. Evol. Microbiol.">
        <title>The Global Catalogue of Microorganisms (GCM) 10K type strain sequencing project: providing services to taxonomists for standard genome sequencing and annotation.</title>
        <authorList>
            <consortium name="The Broad Institute Genomics Platform"/>
            <consortium name="The Broad Institute Genome Sequencing Center for Infectious Disease"/>
            <person name="Wu L."/>
            <person name="Ma J."/>
        </authorList>
    </citation>
    <scope>NUCLEOTIDE SEQUENCE [LARGE SCALE GENOMIC DNA]</scope>
    <source>
        <strain evidence="13">CCUG 49679</strain>
    </source>
</reference>
<evidence type="ECO:0000256" key="7">
    <source>
        <dbReference type="ARBA" id="ARBA00023136"/>
    </source>
</evidence>
<dbReference type="InterPro" id="IPR038354">
    <property type="entry name" value="VKOR_sf"/>
</dbReference>
<evidence type="ECO:0000256" key="6">
    <source>
        <dbReference type="ARBA" id="ARBA00023002"/>
    </source>
</evidence>
<evidence type="ECO:0000256" key="9">
    <source>
        <dbReference type="ARBA" id="ARBA00023284"/>
    </source>
</evidence>
<dbReference type="CDD" id="cd12921">
    <property type="entry name" value="VKOR_4"/>
    <property type="match status" value="1"/>
</dbReference>
<keyword evidence="13" id="KW-1185">Reference proteome</keyword>
<dbReference type="InterPro" id="IPR012932">
    <property type="entry name" value="VKOR"/>
</dbReference>
<sequence>MNELVKKYFAINNNIQLKSDFEELYFSHPNYPSLFSITDSLEALGIENVAIKFPKEKISELPDIFLANFDGHFVLVHKNNTEVRIENENGENSKLSISSFVDGWNGIILIIEPKIFIGNDVRKSKSNFSSFLVLFFFVAASFLYFGVSSVQIFCVLISLAGVLISILILKEKFGISSDIVSKICTGQETSCNSVIKSGNRKIIKNVTFSDIPIIFFGSSLFSLLLDPANAVAIIALLSFFSIPIILYSIWLQKAVLKKWCPLCLIVSLLVIIQSLPLFYFQSISMPEILGNGYYSYLSFGAVFILWVFINPLIEGKTKSFEKVNELLRFKRDINIFKFLAREVSSLEGIEYLTGINIGSNDCNLNVKLFLSPSCGYCHSSYSDACSLVKKYPDKVNLSVFFNINPENLSNPYLKVVQSLVAIQSESGSKAFEAINDWHIEKMQLDDWLKKWNRNEISENVNDEIQKQYDWCFKNGFNYTPVKLVNTFILPKQYEINELSYFVNEFGDIEKELDSMAVSS</sequence>
<comment type="caution">
    <text evidence="12">The sequence shown here is derived from an EMBL/GenBank/DDBJ whole genome shotgun (WGS) entry which is preliminary data.</text>
</comment>
<evidence type="ECO:0000313" key="12">
    <source>
        <dbReference type="EMBL" id="MFC6096427.1"/>
    </source>
</evidence>
<dbReference type="Gene3D" id="3.90.70.10">
    <property type="entry name" value="Cysteine proteinases"/>
    <property type="match status" value="1"/>
</dbReference>
<dbReference type="RefSeq" id="WP_379791294.1">
    <property type="nucleotide sequence ID" value="NZ_JBHSQB010000005.1"/>
</dbReference>
<dbReference type="Gene3D" id="1.20.1440.130">
    <property type="entry name" value="VKOR domain"/>
    <property type="match status" value="1"/>
</dbReference>
<feature type="transmembrane region" description="Helical" evidence="10">
    <location>
        <begin position="293"/>
        <end position="313"/>
    </location>
</feature>
<feature type="transmembrane region" description="Helical" evidence="10">
    <location>
        <begin position="128"/>
        <end position="144"/>
    </location>
</feature>
<evidence type="ECO:0000256" key="2">
    <source>
        <dbReference type="ARBA" id="ARBA00006214"/>
    </source>
</evidence>
<evidence type="ECO:0000313" key="13">
    <source>
        <dbReference type="Proteomes" id="UP001596287"/>
    </source>
</evidence>